<dbReference type="GO" id="GO:0080032">
    <property type="term" value="F:methyl jasmonate esterase activity"/>
    <property type="evidence" value="ECO:0007669"/>
    <property type="project" value="TreeGrafter"/>
</dbReference>
<protein>
    <submittedName>
        <fullName evidence="3">Methylesterase 3</fullName>
    </submittedName>
</protein>
<proteinExistence type="predicted"/>
<sequence length="265" mass="29165">MSKQPMKIILVHGGGHGAWCWYKVVAALKSQGYSTTAIDLAACGSDPRRMAEDVTTFEEYAQPLMDLMASVPEGEKIVLVGHSFAGLSLASAMDAFPQKIAVAVFVTAILPDTVHAPWHIFQQHFEQYPEINGGTTRTSVAIPGRSEPFIILTSDPEFLASRLYQNCSLEDLSLGTMLVRPASFFEEDLRRRAAFSKERYGSVEKVFVVCGEDAILTPSFQRWMVENSPVKEVVEINGADHMAMLSKPRELCECIAAIVNSYAAN</sequence>
<reference evidence="3 4" key="1">
    <citation type="journal article" date="2022" name="Nat. Plants">
        <title>Genomes of leafy and leafless Platanthera orchids illuminate the evolution of mycoheterotrophy.</title>
        <authorList>
            <person name="Li M.H."/>
            <person name="Liu K.W."/>
            <person name="Li Z."/>
            <person name="Lu H.C."/>
            <person name="Ye Q.L."/>
            <person name="Zhang D."/>
            <person name="Wang J.Y."/>
            <person name="Li Y.F."/>
            <person name="Zhong Z.M."/>
            <person name="Liu X."/>
            <person name="Yu X."/>
            <person name="Liu D.K."/>
            <person name="Tu X.D."/>
            <person name="Liu B."/>
            <person name="Hao Y."/>
            <person name="Liao X.Y."/>
            <person name="Jiang Y.T."/>
            <person name="Sun W.H."/>
            <person name="Chen J."/>
            <person name="Chen Y.Q."/>
            <person name="Ai Y."/>
            <person name="Zhai J.W."/>
            <person name="Wu S.S."/>
            <person name="Zhou Z."/>
            <person name="Hsiao Y.Y."/>
            <person name="Wu W.L."/>
            <person name="Chen Y.Y."/>
            <person name="Lin Y.F."/>
            <person name="Hsu J.L."/>
            <person name="Li C.Y."/>
            <person name="Wang Z.W."/>
            <person name="Zhao X."/>
            <person name="Zhong W.Y."/>
            <person name="Ma X.K."/>
            <person name="Ma L."/>
            <person name="Huang J."/>
            <person name="Chen G.Z."/>
            <person name="Huang M.Z."/>
            <person name="Huang L."/>
            <person name="Peng D.H."/>
            <person name="Luo Y.B."/>
            <person name="Zou S.Q."/>
            <person name="Chen S.P."/>
            <person name="Lan S."/>
            <person name="Tsai W.C."/>
            <person name="Van de Peer Y."/>
            <person name="Liu Z.J."/>
        </authorList>
    </citation>
    <scope>NUCLEOTIDE SEQUENCE [LARGE SCALE GENOMIC DNA]</scope>
    <source>
        <strain evidence="3">Lor287</strain>
    </source>
</reference>
<dbReference type="AlphaFoldDB" id="A0AAP0B170"/>
<dbReference type="InterPro" id="IPR045889">
    <property type="entry name" value="MES/HNL"/>
</dbReference>
<dbReference type="InterPro" id="IPR029058">
    <property type="entry name" value="AB_hydrolase_fold"/>
</dbReference>
<evidence type="ECO:0000256" key="1">
    <source>
        <dbReference type="ARBA" id="ARBA00022801"/>
    </source>
</evidence>
<evidence type="ECO:0000259" key="2">
    <source>
        <dbReference type="Pfam" id="PF12697"/>
    </source>
</evidence>
<evidence type="ECO:0000313" key="4">
    <source>
        <dbReference type="Proteomes" id="UP001418222"/>
    </source>
</evidence>
<dbReference type="GO" id="GO:0009694">
    <property type="term" value="P:jasmonic acid metabolic process"/>
    <property type="evidence" value="ECO:0007669"/>
    <property type="project" value="TreeGrafter"/>
</dbReference>
<dbReference type="GO" id="GO:0080031">
    <property type="term" value="F:methyl salicylate esterase activity"/>
    <property type="evidence" value="ECO:0007669"/>
    <property type="project" value="TreeGrafter"/>
</dbReference>
<dbReference type="Gene3D" id="3.40.50.1820">
    <property type="entry name" value="alpha/beta hydrolase"/>
    <property type="match status" value="1"/>
</dbReference>
<dbReference type="InterPro" id="IPR000073">
    <property type="entry name" value="AB_hydrolase_1"/>
</dbReference>
<keyword evidence="1" id="KW-0378">Hydrolase</keyword>
<name>A0AAP0B170_9ASPA</name>
<organism evidence="3 4">
    <name type="scientific">Platanthera zijinensis</name>
    <dbReference type="NCBI Taxonomy" id="2320716"/>
    <lineage>
        <taxon>Eukaryota</taxon>
        <taxon>Viridiplantae</taxon>
        <taxon>Streptophyta</taxon>
        <taxon>Embryophyta</taxon>
        <taxon>Tracheophyta</taxon>
        <taxon>Spermatophyta</taxon>
        <taxon>Magnoliopsida</taxon>
        <taxon>Liliopsida</taxon>
        <taxon>Asparagales</taxon>
        <taxon>Orchidaceae</taxon>
        <taxon>Orchidoideae</taxon>
        <taxon>Orchideae</taxon>
        <taxon>Orchidinae</taxon>
        <taxon>Platanthera</taxon>
    </lineage>
</organism>
<dbReference type="GO" id="GO:0080030">
    <property type="term" value="F:methyl indole-3-acetate esterase activity"/>
    <property type="evidence" value="ECO:0007669"/>
    <property type="project" value="TreeGrafter"/>
</dbReference>
<accession>A0AAP0B170</accession>
<dbReference type="FunFam" id="3.40.50.1820:FF:000051">
    <property type="entry name" value="(S)-hydroxynitrile lyase"/>
    <property type="match status" value="1"/>
</dbReference>
<dbReference type="GO" id="GO:0009696">
    <property type="term" value="P:salicylic acid metabolic process"/>
    <property type="evidence" value="ECO:0007669"/>
    <property type="project" value="TreeGrafter"/>
</dbReference>
<dbReference type="PANTHER" id="PTHR10992">
    <property type="entry name" value="METHYLESTERASE FAMILY MEMBER"/>
    <property type="match status" value="1"/>
</dbReference>
<dbReference type="Pfam" id="PF12697">
    <property type="entry name" value="Abhydrolase_6"/>
    <property type="match status" value="1"/>
</dbReference>
<dbReference type="Proteomes" id="UP001418222">
    <property type="component" value="Unassembled WGS sequence"/>
</dbReference>
<evidence type="ECO:0000313" key="3">
    <source>
        <dbReference type="EMBL" id="KAK8921956.1"/>
    </source>
</evidence>
<dbReference type="SUPFAM" id="SSF53474">
    <property type="entry name" value="alpha/beta-Hydrolases"/>
    <property type="match status" value="1"/>
</dbReference>
<keyword evidence="4" id="KW-1185">Reference proteome</keyword>
<dbReference type="EMBL" id="JBBWWQ010000018">
    <property type="protein sequence ID" value="KAK8921956.1"/>
    <property type="molecule type" value="Genomic_DNA"/>
</dbReference>
<feature type="domain" description="AB hydrolase-1" evidence="2">
    <location>
        <begin position="8"/>
        <end position="252"/>
    </location>
</feature>
<comment type="caution">
    <text evidence="3">The sequence shown here is derived from an EMBL/GenBank/DDBJ whole genome shotgun (WGS) entry which is preliminary data.</text>
</comment>
<gene>
    <name evidence="3" type="primary">MES3</name>
    <name evidence="3" type="ORF">KSP39_PZI020379</name>
</gene>
<dbReference type="PANTHER" id="PTHR10992:SF1083">
    <property type="entry name" value="METHYLESTERASE 1"/>
    <property type="match status" value="1"/>
</dbReference>